<organism evidence="1 2">
    <name type="scientific">Caenorhabditis nigoni</name>
    <dbReference type="NCBI Taxonomy" id="1611254"/>
    <lineage>
        <taxon>Eukaryota</taxon>
        <taxon>Metazoa</taxon>
        <taxon>Ecdysozoa</taxon>
        <taxon>Nematoda</taxon>
        <taxon>Chromadorea</taxon>
        <taxon>Rhabditida</taxon>
        <taxon>Rhabditina</taxon>
        <taxon>Rhabditomorpha</taxon>
        <taxon>Rhabditoidea</taxon>
        <taxon>Rhabditidae</taxon>
        <taxon>Peloderinae</taxon>
        <taxon>Caenorhabditis</taxon>
    </lineage>
</organism>
<dbReference type="AlphaFoldDB" id="A0A2G5U516"/>
<evidence type="ECO:0000313" key="2">
    <source>
        <dbReference type="Proteomes" id="UP000230233"/>
    </source>
</evidence>
<name>A0A2G5U516_9PELO</name>
<dbReference type="Proteomes" id="UP000230233">
    <property type="component" value="Chromosome IV"/>
</dbReference>
<sequence length="120" mass="14071">MVTILSVDQFLISVTGNGIYKLNIDCYRVILLECLQYQLCTFSSAFSFHFFSEKTASFSKWHLFFCCLILYLNLYWPKYTPKDACSVRNIASNSLNSLPSWFFENICGERLRLPPIRRRS</sequence>
<reference evidence="2" key="1">
    <citation type="submission" date="2017-10" db="EMBL/GenBank/DDBJ databases">
        <title>Rapid genome shrinkage in a self-fertile nematode reveals novel sperm competition proteins.</title>
        <authorList>
            <person name="Yin D."/>
            <person name="Schwarz E.M."/>
            <person name="Thomas C.G."/>
            <person name="Felde R.L."/>
            <person name="Korf I.F."/>
            <person name="Cutter A.D."/>
            <person name="Schartner C.M."/>
            <person name="Ralston E.J."/>
            <person name="Meyer B.J."/>
            <person name="Haag E.S."/>
        </authorList>
    </citation>
    <scope>NUCLEOTIDE SEQUENCE [LARGE SCALE GENOMIC DNA]</scope>
    <source>
        <strain evidence="2">JU1422</strain>
    </source>
</reference>
<evidence type="ECO:0000313" key="1">
    <source>
        <dbReference type="EMBL" id="PIC34630.1"/>
    </source>
</evidence>
<comment type="caution">
    <text evidence="1">The sequence shown here is derived from an EMBL/GenBank/DDBJ whole genome shotgun (WGS) entry which is preliminary data.</text>
</comment>
<protein>
    <submittedName>
        <fullName evidence="1">Uncharacterized protein</fullName>
    </submittedName>
</protein>
<accession>A0A2G5U516</accession>
<keyword evidence="2" id="KW-1185">Reference proteome</keyword>
<dbReference type="EMBL" id="PDUG01000004">
    <property type="protein sequence ID" value="PIC34630.1"/>
    <property type="molecule type" value="Genomic_DNA"/>
</dbReference>
<proteinExistence type="predicted"/>
<gene>
    <name evidence="1" type="primary">Cnig_chr_IV.g14228</name>
    <name evidence="1" type="ORF">B9Z55_014228</name>
</gene>